<reference evidence="1" key="2">
    <citation type="journal article" date="2020" name="Front. Microbiol.">
        <title>Genetic Variants of the DSF Quorum Sensing System in Stenotrophomonas maltophilia Influence Virulence and Resistance Phenotypes Among Genotypically Diverse Clinical Isolates.</title>
        <authorList>
            <person name="Yero D."/>
            <person name="Huedo P."/>
            <person name="Conchillo-Sole O."/>
            <person name="Martinez-Servat S."/>
            <person name="Mamat U."/>
            <person name="Coves X."/>
            <person name="Llanas F."/>
            <person name="Roca I."/>
            <person name="Vila J."/>
            <person name="Schaible U.E."/>
            <person name="Daura X."/>
            <person name="Gibert I."/>
        </authorList>
    </citation>
    <scope>NUCLEOTIDE SEQUENCE</scope>
    <source>
        <strain evidence="1">OG156</strain>
    </source>
</reference>
<comment type="caution">
    <text evidence="1">The sequence shown here is derived from an EMBL/GenBank/DDBJ whole genome shotgun (WGS) entry which is preliminary data.</text>
</comment>
<proteinExistence type="predicted"/>
<dbReference type="OrthoDB" id="9800843at2"/>
<evidence type="ECO:0000313" key="2">
    <source>
        <dbReference type="Proteomes" id="UP000822271"/>
    </source>
</evidence>
<accession>A0A2J0SNC1</accession>
<dbReference type="SUPFAM" id="SSF56399">
    <property type="entry name" value="ADP-ribosylation"/>
    <property type="match status" value="1"/>
</dbReference>
<sequence>MWELYKRHSSFVLGFHGCTKEVGEQILSGSSSLKSSANDYDWLGPGIYFWENSPERAFQFASEAVVRDPRTTKGSIKEPFVVGAIIDLGLCFNLLDSGALSEMKVAHGIFSDALVASGAKSPQNVSGPDRRARYLDCAVIKTMQKLRDDQGVPPYDTLRGAFWEGQELYPGAGFSEKGHVQIAVVNPRSILGYFRPIA</sequence>
<dbReference type="RefSeq" id="WP_080355034.1">
    <property type="nucleotide sequence ID" value="NZ_CP154630.1"/>
</dbReference>
<name>A0A2J0SNC1_STEMA</name>
<evidence type="ECO:0000313" key="1">
    <source>
        <dbReference type="EMBL" id="MBA0310524.1"/>
    </source>
</evidence>
<dbReference type="AlphaFoldDB" id="A0A2J0SNC1"/>
<reference evidence="1" key="1">
    <citation type="submission" date="2018-09" db="EMBL/GenBank/DDBJ databases">
        <authorList>
            <person name="Groschel M."/>
            <person name="Kohl T."/>
            <person name="Conchillo-Sole O."/>
            <person name="Mamat U."/>
            <person name="Yero D."/>
            <person name="Niemann S."/>
            <person name="Daura X."/>
            <person name="Gibert I."/>
        </authorList>
    </citation>
    <scope>NUCLEOTIDE SEQUENCE</scope>
    <source>
        <strain evidence="1">OG156</strain>
    </source>
</reference>
<gene>
    <name evidence="1" type="ORF">D7Y33_05750</name>
</gene>
<dbReference type="Proteomes" id="UP000822271">
    <property type="component" value="Unassembled WGS sequence"/>
</dbReference>
<dbReference type="EMBL" id="RAUE01000010">
    <property type="protein sequence ID" value="MBA0310524.1"/>
    <property type="molecule type" value="Genomic_DNA"/>
</dbReference>
<protein>
    <recommendedName>
        <fullName evidence="3">DUF3990 domain-containing protein</fullName>
    </recommendedName>
</protein>
<organism evidence="1 2">
    <name type="scientific">Stenotrophomonas maltophilia</name>
    <name type="common">Pseudomonas maltophilia</name>
    <name type="synonym">Xanthomonas maltophilia</name>
    <dbReference type="NCBI Taxonomy" id="40324"/>
    <lineage>
        <taxon>Bacteria</taxon>
        <taxon>Pseudomonadati</taxon>
        <taxon>Pseudomonadota</taxon>
        <taxon>Gammaproteobacteria</taxon>
        <taxon>Lysobacterales</taxon>
        <taxon>Lysobacteraceae</taxon>
        <taxon>Stenotrophomonas</taxon>
        <taxon>Stenotrophomonas maltophilia group</taxon>
    </lineage>
</organism>
<evidence type="ECO:0008006" key="3">
    <source>
        <dbReference type="Google" id="ProtNLM"/>
    </source>
</evidence>